<comment type="caution">
    <text evidence="3">The sequence shown here is derived from an EMBL/GenBank/DDBJ whole genome shotgun (WGS) entry which is preliminary data.</text>
</comment>
<dbReference type="PROSITE" id="PS51257">
    <property type="entry name" value="PROKAR_LIPOPROTEIN"/>
    <property type="match status" value="1"/>
</dbReference>
<evidence type="ECO:0000256" key="2">
    <source>
        <dbReference type="SAM" id="SignalP"/>
    </source>
</evidence>
<reference evidence="3 4" key="1">
    <citation type="submission" date="2020-08" db="EMBL/GenBank/DDBJ databases">
        <title>Sequencing the genomes of 1000 actinobacteria strains.</title>
        <authorList>
            <person name="Klenk H.-P."/>
        </authorList>
    </citation>
    <scope>NUCLEOTIDE SEQUENCE [LARGE SCALE GENOMIC DNA]</scope>
    <source>
        <strain evidence="3 4">DSM 44786</strain>
    </source>
</reference>
<proteinExistence type="predicted"/>
<keyword evidence="2" id="KW-0732">Signal</keyword>
<protein>
    <recommendedName>
        <fullName evidence="5">Secreted protein</fullName>
    </recommendedName>
</protein>
<dbReference type="RefSeq" id="WP_184923948.1">
    <property type="nucleotide sequence ID" value="NZ_JACHJR010000001.1"/>
</dbReference>
<feature type="chain" id="PRO_5031139328" description="Secreted protein" evidence="2">
    <location>
        <begin position="24"/>
        <end position="575"/>
    </location>
</feature>
<dbReference type="Proteomes" id="UP000573327">
    <property type="component" value="Unassembled WGS sequence"/>
</dbReference>
<dbReference type="EMBL" id="JACHJR010000001">
    <property type="protein sequence ID" value="MBB4951761.1"/>
    <property type="molecule type" value="Genomic_DNA"/>
</dbReference>
<evidence type="ECO:0000313" key="3">
    <source>
        <dbReference type="EMBL" id="MBB4951761.1"/>
    </source>
</evidence>
<gene>
    <name evidence="3" type="ORF">F4556_007296</name>
</gene>
<dbReference type="AlphaFoldDB" id="A0A7W7SM27"/>
<feature type="region of interest" description="Disordered" evidence="1">
    <location>
        <begin position="136"/>
        <end position="160"/>
    </location>
</feature>
<evidence type="ECO:0000313" key="4">
    <source>
        <dbReference type="Proteomes" id="UP000573327"/>
    </source>
</evidence>
<evidence type="ECO:0000256" key="1">
    <source>
        <dbReference type="SAM" id="MobiDB-lite"/>
    </source>
</evidence>
<accession>A0A7W7SM27</accession>
<sequence length="575" mass="59707">MTRHPLTRRWRGPLLALAGCLLAAGCGTSDPSAGQGPVTRELARLTSSANGLYYPPFLRDEPSGAEDNSYAVRIRQLLGGKTSLTLSEKSAAFLRSDALAVSPLWGRSWLAPLATAGAGGLLTPQDAVELRALRTPGGWFADPEPEPAEDPGPEQELSPTGQDTLRRAAATAAALDAIRAADGLTAADRTATLPWLLDAARAAPSPAEAAELAHALRLFGERLPPPLTAVRPAPATDPTTVAEGQRYQVLLDSYAGTRLAEATGRPSGLDAGVWAEVLRRNADSLGYRDLYLATAVARAAGATPAALGAVAARLDRDTLPDGTVRDPSAYTGSPEAALWGLRLRALAGEPTEDAAQAKALREVAADPQKMASPAVRLSVAAALKFAGPDQATAATRALCGDGRAVPGEVTPETAEPWSRAALACAELDAVPADPAVTPWALDTPERATAAATLVTTLADIHDATTDTRHSPAAAWVTAAALQPWATAPERFTSVGGYATVARAYLLAGGSTDDRLRAAVGHGAEAYRGCAQLPDLYRADTTEPGCDLKATWAAWKLRIQLGSPLPPFDTPATGRK</sequence>
<feature type="compositionally biased region" description="Acidic residues" evidence="1">
    <location>
        <begin position="143"/>
        <end position="153"/>
    </location>
</feature>
<keyword evidence="4" id="KW-1185">Reference proteome</keyword>
<feature type="signal peptide" evidence="2">
    <location>
        <begin position="1"/>
        <end position="23"/>
    </location>
</feature>
<organism evidence="3 4">
    <name type="scientific">Kitasatospora gansuensis</name>
    <dbReference type="NCBI Taxonomy" id="258050"/>
    <lineage>
        <taxon>Bacteria</taxon>
        <taxon>Bacillati</taxon>
        <taxon>Actinomycetota</taxon>
        <taxon>Actinomycetes</taxon>
        <taxon>Kitasatosporales</taxon>
        <taxon>Streptomycetaceae</taxon>
        <taxon>Kitasatospora</taxon>
    </lineage>
</organism>
<evidence type="ECO:0008006" key="5">
    <source>
        <dbReference type="Google" id="ProtNLM"/>
    </source>
</evidence>
<name>A0A7W7SM27_9ACTN</name>